<dbReference type="Pfam" id="PF00005">
    <property type="entry name" value="ABC_tran"/>
    <property type="match status" value="2"/>
</dbReference>
<dbReference type="FunFam" id="3.40.50.300:FF:000104">
    <property type="entry name" value="ATP-binding cassette sub-family F member 3"/>
    <property type="match status" value="1"/>
</dbReference>
<feature type="region of interest" description="Disordered" evidence="4">
    <location>
        <begin position="123"/>
        <end position="157"/>
    </location>
</feature>
<dbReference type="SUPFAM" id="SSF52540">
    <property type="entry name" value="P-loop containing nucleoside triphosphate hydrolases"/>
    <property type="match status" value="2"/>
</dbReference>
<evidence type="ECO:0000256" key="1">
    <source>
        <dbReference type="ARBA" id="ARBA00022737"/>
    </source>
</evidence>
<dbReference type="GO" id="GO:0016887">
    <property type="term" value="F:ATP hydrolysis activity"/>
    <property type="evidence" value="ECO:0007669"/>
    <property type="project" value="InterPro"/>
</dbReference>
<feature type="compositionally biased region" description="Polar residues" evidence="4">
    <location>
        <begin position="124"/>
        <end position="134"/>
    </location>
</feature>
<feature type="domain" description="ABC transporter" evidence="5">
    <location>
        <begin position="178"/>
        <end position="430"/>
    </location>
</feature>
<protein>
    <recommendedName>
        <fullName evidence="5">ABC transporter domain-containing protein</fullName>
    </recommendedName>
</protein>
<gene>
    <name evidence="6" type="ORF">H310_03277</name>
</gene>
<name>A0A024UGI3_9STRA</name>
<evidence type="ECO:0000259" key="5">
    <source>
        <dbReference type="PROSITE" id="PS50893"/>
    </source>
</evidence>
<dbReference type="PROSITE" id="PS50893">
    <property type="entry name" value="ABC_TRANSPORTER_2"/>
    <property type="match status" value="2"/>
</dbReference>
<dbReference type="InterPro" id="IPR003593">
    <property type="entry name" value="AAA+_ATPase"/>
</dbReference>
<sequence>MTDIKIKEVLNKTLHGLDDALVDYMVSILSEYDGSDPLVDTIAPFLLSSGFTEDEEDANRYCASLEAAMQDAGLLAKAPEESFKKLDVVQSMEDMSRATEAEMNGIMERMWGFENIRKTKNESMESCANTQSQRQIRKEAKKELSEQEKEKMDEDEDRLWEDTRVLPDMSTDNGEKDIHVDNVTMNFKGQTILSNTSLKLIFGRRYGLIGKNGAGKTTLLRFMSHYEIEKFPRHVRMQHVEQESASKLSHVEDSVLSVVLAADYERTMLLAEEKHLLETNTDPDRIHKVHERLQQIDSDTAESRARTILAGLQFPESVVDGPAKALSGGWRMRTALAGALFMSPDLLLLDEPTNHLDLEAVMWLENYLETYPKTLIVVSHDRNFLNQVTTDTIYLAKQQLTYHRGNFASFENTQEELLKNQRKAYEAQQMKVAHMQEFIDRFRCNAKKAPLVQSRIKALEKIMRTAVEEPEDPRAFKMNFPPPEPLGRPIISIENVAFQYAADSPELFSDVNFGIDMSSRIGILGVNGSGKSTLINLMLGKLNPTRGKCVRNPRVRISTFTQHHVDSLDLSKTAVENMMELFPGHEPDEFRNHLGRFNLSGELAMKPTRKLSGGQKSRVGFAILTWRLPHVVVLDEPTNHLDIETIDALIDALRNYKGGVVIVSHDQHFVNSICTELWVVGDRKVTQFRGSMAEYKKAILKT</sequence>
<keyword evidence="2" id="KW-0547">Nucleotide-binding</keyword>
<dbReference type="PANTHER" id="PTHR19211:SF134">
    <property type="entry name" value="ABC TRANSPORTER DOMAIN-CONTAINING PROTEIN"/>
    <property type="match status" value="1"/>
</dbReference>
<dbReference type="InterPro" id="IPR050611">
    <property type="entry name" value="ABCF"/>
</dbReference>
<dbReference type="CDD" id="cd03221">
    <property type="entry name" value="ABCF_EF-3"/>
    <property type="match status" value="2"/>
</dbReference>
<reference evidence="6" key="1">
    <citation type="submission" date="2013-12" db="EMBL/GenBank/DDBJ databases">
        <title>The Genome Sequence of Aphanomyces invadans NJM9701.</title>
        <authorList>
            <consortium name="The Broad Institute Genomics Platform"/>
            <person name="Russ C."/>
            <person name="Tyler B."/>
            <person name="van West P."/>
            <person name="Dieguez-Uribeondo J."/>
            <person name="Young S.K."/>
            <person name="Zeng Q."/>
            <person name="Gargeya S."/>
            <person name="Fitzgerald M."/>
            <person name="Abouelleil A."/>
            <person name="Alvarado L."/>
            <person name="Chapman S.B."/>
            <person name="Gainer-Dewar J."/>
            <person name="Goldberg J."/>
            <person name="Griggs A."/>
            <person name="Gujja S."/>
            <person name="Hansen M."/>
            <person name="Howarth C."/>
            <person name="Imamovic A."/>
            <person name="Ireland A."/>
            <person name="Larimer J."/>
            <person name="McCowan C."/>
            <person name="Murphy C."/>
            <person name="Pearson M."/>
            <person name="Poon T.W."/>
            <person name="Priest M."/>
            <person name="Roberts A."/>
            <person name="Saif S."/>
            <person name="Shea T."/>
            <person name="Sykes S."/>
            <person name="Wortman J."/>
            <person name="Nusbaum C."/>
            <person name="Birren B."/>
        </authorList>
    </citation>
    <scope>NUCLEOTIDE SEQUENCE [LARGE SCALE GENOMIC DNA]</scope>
    <source>
        <strain evidence="6">NJM9701</strain>
    </source>
</reference>
<organism evidence="6">
    <name type="scientific">Aphanomyces invadans</name>
    <dbReference type="NCBI Taxonomy" id="157072"/>
    <lineage>
        <taxon>Eukaryota</taxon>
        <taxon>Sar</taxon>
        <taxon>Stramenopiles</taxon>
        <taxon>Oomycota</taxon>
        <taxon>Saprolegniomycetes</taxon>
        <taxon>Saprolegniales</taxon>
        <taxon>Verrucalvaceae</taxon>
        <taxon>Aphanomyces</taxon>
    </lineage>
</organism>
<dbReference type="GO" id="GO:0005524">
    <property type="term" value="F:ATP binding"/>
    <property type="evidence" value="ECO:0007669"/>
    <property type="project" value="UniProtKB-KW"/>
</dbReference>
<evidence type="ECO:0000256" key="4">
    <source>
        <dbReference type="SAM" id="MobiDB-lite"/>
    </source>
</evidence>
<dbReference type="InterPro" id="IPR017871">
    <property type="entry name" value="ABC_transporter-like_CS"/>
</dbReference>
<dbReference type="InterPro" id="IPR032781">
    <property type="entry name" value="ABC_tran_Xtn"/>
</dbReference>
<dbReference type="InterPro" id="IPR027417">
    <property type="entry name" value="P-loop_NTPase"/>
</dbReference>
<keyword evidence="3" id="KW-0067">ATP-binding</keyword>
<feature type="domain" description="ABC transporter" evidence="5">
    <location>
        <begin position="491"/>
        <end position="701"/>
    </location>
</feature>
<evidence type="ECO:0000256" key="2">
    <source>
        <dbReference type="ARBA" id="ARBA00022741"/>
    </source>
</evidence>
<dbReference type="InterPro" id="IPR003439">
    <property type="entry name" value="ABC_transporter-like_ATP-bd"/>
</dbReference>
<dbReference type="RefSeq" id="XP_008865298.1">
    <property type="nucleotide sequence ID" value="XM_008867076.1"/>
</dbReference>
<dbReference type="VEuPathDB" id="FungiDB:H310_03277"/>
<dbReference type="SMART" id="SM00382">
    <property type="entry name" value="AAA"/>
    <property type="match status" value="2"/>
</dbReference>
<dbReference type="AlphaFoldDB" id="A0A024UGI3"/>
<dbReference type="EMBL" id="KI913956">
    <property type="protein sequence ID" value="ETW05521.1"/>
    <property type="molecule type" value="Genomic_DNA"/>
</dbReference>
<dbReference type="STRING" id="157072.A0A024UGI3"/>
<dbReference type="FunFam" id="3.40.50.300:FF:000011">
    <property type="entry name" value="Putative ABC transporter ATP-binding component"/>
    <property type="match status" value="1"/>
</dbReference>
<dbReference type="GeneID" id="20080327"/>
<dbReference type="PROSITE" id="PS00211">
    <property type="entry name" value="ABC_TRANSPORTER_1"/>
    <property type="match status" value="1"/>
</dbReference>
<dbReference type="eggNOG" id="KOG0062">
    <property type="taxonomic scope" value="Eukaryota"/>
</dbReference>
<dbReference type="PANTHER" id="PTHR19211">
    <property type="entry name" value="ATP-BINDING TRANSPORT PROTEIN-RELATED"/>
    <property type="match status" value="1"/>
</dbReference>
<keyword evidence="1" id="KW-0677">Repeat</keyword>
<dbReference type="Gene3D" id="3.40.50.300">
    <property type="entry name" value="P-loop containing nucleotide triphosphate hydrolases"/>
    <property type="match status" value="2"/>
</dbReference>
<proteinExistence type="predicted"/>
<evidence type="ECO:0000256" key="3">
    <source>
        <dbReference type="ARBA" id="ARBA00022840"/>
    </source>
</evidence>
<feature type="compositionally biased region" description="Basic and acidic residues" evidence="4">
    <location>
        <begin position="136"/>
        <end position="152"/>
    </location>
</feature>
<evidence type="ECO:0000313" key="6">
    <source>
        <dbReference type="EMBL" id="ETW05521.1"/>
    </source>
</evidence>
<dbReference type="OrthoDB" id="2110130at2759"/>
<dbReference type="Pfam" id="PF12848">
    <property type="entry name" value="ABC_tran_Xtn"/>
    <property type="match status" value="1"/>
</dbReference>
<accession>A0A024UGI3</accession>